<reference evidence="2 3" key="1">
    <citation type="submission" date="2017-11" db="EMBL/GenBank/DDBJ databases">
        <title>The genome of Rhizophagus clarus HR1 reveals common genetic basis of auxotrophy among arbuscular mycorrhizal fungi.</title>
        <authorList>
            <person name="Kobayashi Y."/>
        </authorList>
    </citation>
    <scope>NUCLEOTIDE SEQUENCE [LARGE SCALE GENOMIC DNA]</scope>
    <source>
        <strain evidence="2 3">HR1</strain>
    </source>
</reference>
<keyword evidence="1" id="KW-1133">Transmembrane helix</keyword>
<proteinExistence type="predicted"/>
<evidence type="ECO:0000313" key="3">
    <source>
        <dbReference type="Proteomes" id="UP000247702"/>
    </source>
</evidence>
<organism evidence="2 3">
    <name type="scientific">Rhizophagus clarus</name>
    <dbReference type="NCBI Taxonomy" id="94130"/>
    <lineage>
        <taxon>Eukaryota</taxon>
        <taxon>Fungi</taxon>
        <taxon>Fungi incertae sedis</taxon>
        <taxon>Mucoromycota</taxon>
        <taxon>Glomeromycotina</taxon>
        <taxon>Glomeromycetes</taxon>
        <taxon>Glomerales</taxon>
        <taxon>Glomeraceae</taxon>
        <taxon>Rhizophagus</taxon>
    </lineage>
</organism>
<comment type="caution">
    <text evidence="2">The sequence shown here is derived from an EMBL/GenBank/DDBJ whole genome shotgun (WGS) entry which is preliminary data.</text>
</comment>
<name>A0A2Z6QS37_9GLOM</name>
<sequence length="137" mass="15075">MGGLPGRGDDDVNPSFFHLTITSFTVLLGISKLRIRVSKLFDDRHCRILLSTDCRSLKDRLVLKKDNEANTLSPPINNSSHPSTLNPLFQIISVGGAEVISLPASAPIIASFLMSPLITYTILTLLLIAIIWFMVKK</sequence>
<protein>
    <submittedName>
        <fullName evidence="2">Uncharacterized protein</fullName>
    </submittedName>
</protein>
<keyword evidence="3" id="KW-1185">Reference proteome</keyword>
<dbReference type="Proteomes" id="UP000247702">
    <property type="component" value="Unassembled WGS sequence"/>
</dbReference>
<evidence type="ECO:0000313" key="2">
    <source>
        <dbReference type="EMBL" id="GBB91432.1"/>
    </source>
</evidence>
<feature type="transmembrane region" description="Helical" evidence="1">
    <location>
        <begin position="117"/>
        <end position="135"/>
    </location>
</feature>
<keyword evidence="1" id="KW-0472">Membrane</keyword>
<dbReference type="EMBL" id="BEXD01000971">
    <property type="protein sequence ID" value="GBB91432.1"/>
    <property type="molecule type" value="Genomic_DNA"/>
</dbReference>
<keyword evidence="1" id="KW-0812">Transmembrane</keyword>
<dbReference type="AlphaFoldDB" id="A0A2Z6QS37"/>
<evidence type="ECO:0000256" key="1">
    <source>
        <dbReference type="SAM" id="Phobius"/>
    </source>
</evidence>
<accession>A0A2Z6QS37</accession>
<gene>
    <name evidence="2" type="ORF">RclHR1_18720003</name>
</gene>
<feature type="transmembrane region" description="Helical" evidence="1">
    <location>
        <begin position="15"/>
        <end position="35"/>
    </location>
</feature>